<feature type="non-terminal residue" evidence="2">
    <location>
        <position position="1"/>
    </location>
</feature>
<feature type="compositionally biased region" description="Low complexity" evidence="1">
    <location>
        <begin position="69"/>
        <end position="95"/>
    </location>
</feature>
<name>A0AAW0XNX1_CHEQU</name>
<reference evidence="2 3" key="1">
    <citation type="journal article" date="2024" name="BMC Genomics">
        <title>Genome assembly of redclaw crayfish (Cherax quadricarinatus) provides insights into its immune adaptation and hypoxia tolerance.</title>
        <authorList>
            <person name="Liu Z."/>
            <person name="Zheng J."/>
            <person name="Li H."/>
            <person name="Fang K."/>
            <person name="Wang S."/>
            <person name="He J."/>
            <person name="Zhou D."/>
            <person name="Weng S."/>
            <person name="Chi M."/>
            <person name="Gu Z."/>
            <person name="He J."/>
            <person name="Li F."/>
            <person name="Wang M."/>
        </authorList>
    </citation>
    <scope>NUCLEOTIDE SEQUENCE [LARGE SCALE GENOMIC DNA]</scope>
    <source>
        <strain evidence="2">ZL_2023a</strain>
    </source>
</reference>
<sequence>ESIDVREEVLTAFRDTVVPYADLVNISHSQPRTITKHGWTLTQMLLLLASVGGCRCGVWSVDTVAAGSTTTSTTSTTTSTTSTTTTTTSTTTTTTRNHHHNNIPEELTSNNKDIVNDVLWILLAAEVQNLKLSVPVFTQLLHLHHGGHHHPRHKHLHHCPQHHTLPRYKRH</sequence>
<dbReference type="EMBL" id="JARKIK010000030">
    <property type="protein sequence ID" value="KAK8741424.1"/>
    <property type="molecule type" value="Genomic_DNA"/>
</dbReference>
<accession>A0AAW0XNX1</accession>
<comment type="caution">
    <text evidence="2">The sequence shown here is derived from an EMBL/GenBank/DDBJ whole genome shotgun (WGS) entry which is preliminary data.</text>
</comment>
<feature type="region of interest" description="Disordered" evidence="1">
    <location>
        <begin position="69"/>
        <end position="106"/>
    </location>
</feature>
<feature type="region of interest" description="Disordered" evidence="1">
    <location>
        <begin position="146"/>
        <end position="171"/>
    </location>
</feature>
<dbReference type="Proteomes" id="UP001445076">
    <property type="component" value="Unassembled WGS sequence"/>
</dbReference>
<organism evidence="2 3">
    <name type="scientific">Cherax quadricarinatus</name>
    <name type="common">Australian red claw crayfish</name>
    <dbReference type="NCBI Taxonomy" id="27406"/>
    <lineage>
        <taxon>Eukaryota</taxon>
        <taxon>Metazoa</taxon>
        <taxon>Ecdysozoa</taxon>
        <taxon>Arthropoda</taxon>
        <taxon>Crustacea</taxon>
        <taxon>Multicrustacea</taxon>
        <taxon>Malacostraca</taxon>
        <taxon>Eumalacostraca</taxon>
        <taxon>Eucarida</taxon>
        <taxon>Decapoda</taxon>
        <taxon>Pleocyemata</taxon>
        <taxon>Astacidea</taxon>
        <taxon>Parastacoidea</taxon>
        <taxon>Parastacidae</taxon>
        <taxon>Cherax</taxon>
    </lineage>
</organism>
<protein>
    <submittedName>
        <fullName evidence="2">Uncharacterized protein</fullName>
    </submittedName>
</protein>
<evidence type="ECO:0000313" key="3">
    <source>
        <dbReference type="Proteomes" id="UP001445076"/>
    </source>
</evidence>
<evidence type="ECO:0000313" key="2">
    <source>
        <dbReference type="EMBL" id="KAK8741424.1"/>
    </source>
</evidence>
<evidence type="ECO:0000256" key="1">
    <source>
        <dbReference type="SAM" id="MobiDB-lite"/>
    </source>
</evidence>
<keyword evidence="3" id="KW-1185">Reference proteome</keyword>
<dbReference type="AlphaFoldDB" id="A0AAW0XNX1"/>
<proteinExistence type="predicted"/>
<gene>
    <name evidence="2" type="ORF">OTU49_002214</name>
</gene>